<accession>A0A2I0X7Z1</accession>
<evidence type="ECO:0000313" key="3">
    <source>
        <dbReference type="Proteomes" id="UP000233837"/>
    </source>
</evidence>
<sequence length="225" mass="24706">MMDEMNFYPDDKMKLDKHYYVGDPRYATTSRVLHHIYFADSERQMAAISSAPATSVLGFRRALPNRLEALHLQYFACLSPSRPVRRLADATGLQQKKFGVRKLPASGSNTPNSNTSKEGTSSSGSSGSDPPLLTNLAGLLKFAEKVERGIAKNSIELDSVKVAIDKCRKAYGQKSTKDLNCGFGTDNSANLLAPSKQLACKCFSSISFQYLLKAADTVKDWTTSY</sequence>
<reference evidence="2 3" key="1">
    <citation type="journal article" date="2016" name="Sci. Rep.">
        <title>The Dendrobium catenatum Lindl. genome sequence provides insights into polysaccharide synthase, floral development and adaptive evolution.</title>
        <authorList>
            <person name="Zhang G.Q."/>
            <person name="Xu Q."/>
            <person name="Bian C."/>
            <person name="Tsai W.C."/>
            <person name="Yeh C.M."/>
            <person name="Liu K.W."/>
            <person name="Yoshida K."/>
            <person name="Zhang L.S."/>
            <person name="Chang S.B."/>
            <person name="Chen F."/>
            <person name="Shi Y."/>
            <person name="Su Y.Y."/>
            <person name="Zhang Y.Q."/>
            <person name="Chen L.J."/>
            <person name="Yin Y."/>
            <person name="Lin M."/>
            <person name="Huang H."/>
            <person name="Deng H."/>
            <person name="Wang Z.W."/>
            <person name="Zhu S.L."/>
            <person name="Zhao X."/>
            <person name="Deng C."/>
            <person name="Niu S.C."/>
            <person name="Huang J."/>
            <person name="Wang M."/>
            <person name="Liu G.H."/>
            <person name="Yang H.J."/>
            <person name="Xiao X.J."/>
            <person name="Hsiao Y.Y."/>
            <person name="Wu W.L."/>
            <person name="Chen Y.Y."/>
            <person name="Mitsuda N."/>
            <person name="Ohme-Takagi M."/>
            <person name="Luo Y.B."/>
            <person name="Van de Peer Y."/>
            <person name="Liu Z.J."/>
        </authorList>
    </citation>
    <scope>NUCLEOTIDE SEQUENCE [LARGE SCALE GENOMIC DNA]</scope>
    <source>
        <tissue evidence="2">The whole plant</tissue>
    </source>
</reference>
<keyword evidence="3" id="KW-1185">Reference proteome</keyword>
<dbReference type="EMBL" id="KZ502069">
    <property type="protein sequence ID" value="PKU84010.1"/>
    <property type="molecule type" value="Genomic_DNA"/>
</dbReference>
<dbReference type="AlphaFoldDB" id="A0A2I0X7Z1"/>
<evidence type="ECO:0000313" key="2">
    <source>
        <dbReference type="EMBL" id="PKU84010.1"/>
    </source>
</evidence>
<feature type="region of interest" description="Disordered" evidence="1">
    <location>
        <begin position="99"/>
        <end position="130"/>
    </location>
</feature>
<dbReference type="Proteomes" id="UP000233837">
    <property type="component" value="Unassembled WGS sequence"/>
</dbReference>
<organism evidence="2 3">
    <name type="scientific">Dendrobium catenatum</name>
    <dbReference type="NCBI Taxonomy" id="906689"/>
    <lineage>
        <taxon>Eukaryota</taxon>
        <taxon>Viridiplantae</taxon>
        <taxon>Streptophyta</taxon>
        <taxon>Embryophyta</taxon>
        <taxon>Tracheophyta</taxon>
        <taxon>Spermatophyta</taxon>
        <taxon>Magnoliopsida</taxon>
        <taxon>Liliopsida</taxon>
        <taxon>Asparagales</taxon>
        <taxon>Orchidaceae</taxon>
        <taxon>Epidendroideae</taxon>
        <taxon>Malaxideae</taxon>
        <taxon>Dendrobiinae</taxon>
        <taxon>Dendrobium</taxon>
    </lineage>
</organism>
<feature type="compositionally biased region" description="Low complexity" evidence="1">
    <location>
        <begin position="112"/>
        <end position="128"/>
    </location>
</feature>
<evidence type="ECO:0000256" key="1">
    <source>
        <dbReference type="SAM" id="MobiDB-lite"/>
    </source>
</evidence>
<gene>
    <name evidence="2" type="ORF">MA16_Dca027083</name>
</gene>
<proteinExistence type="predicted"/>
<name>A0A2I0X7Z1_9ASPA</name>
<protein>
    <submittedName>
        <fullName evidence="2">Uncharacterized protein</fullName>
    </submittedName>
</protein>
<reference evidence="2 3" key="2">
    <citation type="journal article" date="2017" name="Nature">
        <title>The Apostasia genome and the evolution of orchids.</title>
        <authorList>
            <person name="Zhang G.Q."/>
            <person name="Liu K.W."/>
            <person name="Li Z."/>
            <person name="Lohaus R."/>
            <person name="Hsiao Y.Y."/>
            <person name="Niu S.C."/>
            <person name="Wang J.Y."/>
            <person name="Lin Y.C."/>
            <person name="Xu Q."/>
            <person name="Chen L.J."/>
            <person name="Yoshida K."/>
            <person name="Fujiwara S."/>
            <person name="Wang Z.W."/>
            <person name="Zhang Y.Q."/>
            <person name="Mitsuda N."/>
            <person name="Wang M."/>
            <person name="Liu G.H."/>
            <person name="Pecoraro L."/>
            <person name="Huang H.X."/>
            <person name="Xiao X.J."/>
            <person name="Lin M."/>
            <person name="Wu X.Y."/>
            <person name="Wu W.L."/>
            <person name="Chen Y.Y."/>
            <person name="Chang S.B."/>
            <person name="Sakamoto S."/>
            <person name="Ohme-Takagi M."/>
            <person name="Yagi M."/>
            <person name="Zeng S.J."/>
            <person name="Shen C.Y."/>
            <person name="Yeh C.M."/>
            <person name="Luo Y.B."/>
            <person name="Tsai W.C."/>
            <person name="Van de Peer Y."/>
            <person name="Liu Z.J."/>
        </authorList>
    </citation>
    <scope>NUCLEOTIDE SEQUENCE [LARGE SCALE GENOMIC DNA]</scope>
    <source>
        <tissue evidence="2">The whole plant</tissue>
    </source>
</reference>